<dbReference type="Gene3D" id="3.40.50.150">
    <property type="entry name" value="Vaccinia Virus protein VP39"/>
    <property type="match status" value="1"/>
</dbReference>
<dbReference type="CDD" id="cd02440">
    <property type="entry name" value="AdoMet_MTases"/>
    <property type="match status" value="1"/>
</dbReference>
<sequence length="101" mass="10988">VLDIGGGLGSTVRYMASNLPYLEGISVDISKSFANLAEQIDRKECASYREGSSTTYIAADIFNTTQATLGGPFDYGVSLLCFCHMDSKRTLLDKVKELLQP</sequence>
<organism evidence="2 3">
    <name type="scientific">Perkinsus olseni</name>
    <name type="common">Perkinsus atlanticus</name>
    <dbReference type="NCBI Taxonomy" id="32597"/>
    <lineage>
        <taxon>Eukaryota</taxon>
        <taxon>Sar</taxon>
        <taxon>Alveolata</taxon>
        <taxon>Perkinsozoa</taxon>
        <taxon>Perkinsea</taxon>
        <taxon>Perkinsida</taxon>
        <taxon>Perkinsidae</taxon>
        <taxon>Perkinsus</taxon>
    </lineage>
</organism>
<dbReference type="PROSITE" id="PS51683">
    <property type="entry name" value="SAM_OMT_II"/>
    <property type="match status" value="1"/>
</dbReference>
<feature type="non-terminal residue" evidence="2">
    <location>
        <position position="1"/>
    </location>
</feature>
<dbReference type="InterPro" id="IPR016461">
    <property type="entry name" value="COMT-like"/>
</dbReference>
<dbReference type="GO" id="GO:0008168">
    <property type="term" value="F:methyltransferase activity"/>
    <property type="evidence" value="ECO:0007669"/>
    <property type="project" value="InterPro"/>
</dbReference>
<dbReference type="SUPFAM" id="SSF53335">
    <property type="entry name" value="S-adenosyl-L-methionine-dependent methyltransferases"/>
    <property type="match status" value="1"/>
</dbReference>
<dbReference type="Proteomes" id="UP000574390">
    <property type="component" value="Unassembled WGS sequence"/>
</dbReference>
<feature type="domain" description="Methyltransferase type 12" evidence="1">
    <location>
        <begin position="2"/>
        <end position="101"/>
    </location>
</feature>
<evidence type="ECO:0000313" key="2">
    <source>
        <dbReference type="EMBL" id="KAF4751833.1"/>
    </source>
</evidence>
<dbReference type="InterPro" id="IPR013217">
    <property type="entry name" value="Methyltransf_12"/>
</dbReference>
<proteinExistence type="predicted"/>
<dbReference type="InterPro" id="IPR029063">
    <property type="entry name" value="SAM-dependent_MTases_sf"/>
</dbReference>
<dbReference type="EMBL" id="JABANM010002881">
    <property type="protein sequence ID" value="KAF4751833.1"/>
    <property type="molecule type" value="Genomic_DNA"/>
</dbReference>
<dbReference type="AlphaFoldDB" id="A0A7J6U2U2"/>
<feature type="non-terminal residue" evidence="2">
    <location>
        <position position="101"/>
    </location>
</feature>
<protein>
    <recommendedName>
        <fullName evidence="1">Methyltransferase type 12 domain-containing protein</fullName>
    </recommendedName>
</protein>
<gene>
    <name evidence="2" type="ORF">FOZ62_018884</name>
</gene>
<comment type="caution">
    <text evidence="2">The sequence shown here is derived from an EMBL/GenBank/DDBJ whole genome shotgun (WGS) entry which is preliminary data.</text>
</comment>
<name>A0A7J6U2U2_PEROL</name>
<reference evidence="2 3" key="1">
    <citation type="submission" date="2020-04" db="EMBL/GenBank/DDBJ databases">
        <title>Perkinsus olseni comparative genomics.</title>
        <authorList>
            <person name="Bogema D.R."/>
        </authorList>
    </citation>
    <scope>NUCLEOTIDE SEQUENCE [LARGE SCALE GENOMIC DNA]</scope>
    <source>
        <strain evidence="2">ATCC PRA-205</strain>
    </source>
</reference>
<evidence type="ECO:0000259" key="1">
    <source>
        <dbReference type="Pfam" id="PF08242"/>
    </source>
</evidence>
<dbReference type="Pfam" id="PF08242">
    <property type="entry name" value="Methyltransf_12"/>
    <property type="match status" value="1"/>
</dbReference>
<evidence type="ECO:0000313" key="3">
    <source>
        <dbReference type="Proteomes" id="UP000574390"/>
    </source>
</evidence>
<accession>A0A7J6U2U2</accession>